<reference evidence="1 2" key="1">
    <citation type="submission" date="2019-05" db="EMBL/GenBank/DDBJ databases">
        <title>Emergence of the Ug99 lineage of the wheat stem rust pathogen through somatic hybridization.</title>
        <authorList>
            <person name="Li F."/>
            <person name="Upadhyaya N.M."/>
            <person name="Sperschneider J."/>
            <person name="Matny O."/>
            <person name="Nguyen-Phuc H."/>
            <person name="Mago R."/>
            <person name="Raley C."/>
            <person name="Miller M.E."/>
            <person name="Silverstein K.A.T."/>
            <person name="Henningsen E."/>
            <person name="Hirsch C.D."/>
            <person name="Visser B."/>
            <person name="Pretorius Z.A."/>
            <person name="Steffenson B.J."/>
            <person name="Schwessinger B."/>
            <person name="Dodds P.N."/>
            <person name="Figueroa M."/>
        </authorList>
    </citation>
    <scope>NUCLEOTIDE SEQUENCE [LARGE SCALE GENOMIC DNA]</scope>
    <source>
        <strain evidence="1">21-0</strain>
    </source>
</reference>
<dbReference type="Proteomes" id="UP000324748">
    <property type="component" value="Unassembled WGS sequence"/>
</dbReference>
<organism evidence="1 2">
    <name type="scientific">Puccinia graminis f. sp. tritici</name>
    <dbReference type="NCBI Taxonomy" id="56615"/>
    <lineage>
        <taxon>Eukaryota</taxon>
        <taxon>Fungi</taxon>
        <taxon>Dikarya</taxon>
        <taxon>Basidiomycota</taxon>
        <taxon>Pucciniomycotina</taxon>
        <taxon>Pucciniomycetes</taxon>
        <taxon>Pucciniales</taxon>
        <taxon>Pucciniaceae</taxon>
        <taxon>Puccinia</taxon>
    </lineage>
</organism>
<name>A0A5B0M157_PUCGR</name>
<gene>
    <name evidence="1" type="ORF">PGT21_016014</name>
</gene>
<sequence>MLIDSDVASFYFITGRRSSFTLPTCALSREPKIAMTPSNSTLVIKPRAVVVIYASHCLLVKRPASKCTSQPSKLADQTTDRREISPKLSATLAAIPESPQAFIGTPTRTQQLKFANSPLGNKSTPFLANGQPLQEAIEKSEATSTSTPPVSIADWSTWPDFPRRDIRPGLRGGSAFEWVILGLKMTIESAEEKEERLVSYSSSSQHIVLVAIRPEQRLILSRRVSSTKQQPSKKFSALDFGELFIPASGNHFKVNTISLYT</sequence>
<comment type="caution">
    <text evidence="1">The sequence shown here is derived from an EMBL/GenBank/DDBJ whole genome shotgun (WGS) entry which is preliminary data.</text>
</comment>
<protein>
    <submittedName>
        <fullName evidence="1">Uncharacterized protein</fullName>
    </submittedName>
</protein>
<accession>A0A5B0M157</accession>
<proteinExistence type="predicted"/>
<dbReference type="EMBL" id="VSWC01000171">
    <property type="protein sequence ID" value="KAA1070562.1"/>
    <property type="molecule type" value="Genomic_DNA"/>
</dbReference>
<dbReference type="AlphaFoldDB" id="A0A5B0M157"/>
<keyword evidence="2" id="KW-1185">Reference proteome</keyword>
<evidence type="ECO:0000313" key="2">
    <source>
        <dbReference type="Proteomes" id="UP000324748"/>
    </source>
</evidence>
<evidence type="ECO:0000313" key="1">
    <source>
        <dbReference type="EMBL" id="KAA1070562.1"/>
    </source>
</evidence>